<reference evidence="2" key="1">
    <citation type="submission" date="2023-03" db="EMBL/GenBank/DDBJ databases">
        <authorList>
            <person name="Julca I."/>
        </authorList>
    </citation>
    <scope>NUCLEOTIDE SEQUENCE</scope>
</reference>
<dbReference type="PANTHER" id="PTHR40891">
    <property type="entry name" value="DUF295 DOMAIN-CONTAINING PROTEIN"/>
    <property type="match status" value="1"/>
</dbReference>
<dbReference type="Proteomes" id="UP001161247">
    <property type="component" value="Chromosome 4"/>
</dbReference>
<protein>
    <submittedName>
        <fullName evidence="2">OLC1v1000412C1</fullName>
    </submittedName>
</protein>
<feature type="domain" description="KIB1-4 beta-propeller" evidence="1">
    <location>
        <begin position="40"/>
        <end position="289"/>
    </location>
</feature>
<evidence type="ECO:0000313" key="2">
    <source>
        <dbReference type="EMBL" id="CAI9102186.1"/>
    </source>
</evidence>
<evidence type="ECO:0000259" key="1">
    <source>
        <dbReference type="Pfam" id="PF03478"/>
    </source>
</evidence>
<dbReference type="InterPro" id="IPR005174">
    <property type="entry name" value="KIB1-4_b-propeller"/>
</dbReference>
<keyword evidence="3" id="KW-1185">Reference proteome</keyword>
<gene>
    <name evidence="2" type="ORF">OLC1_LOCUS11586</name>
</gene>
<dbReference type="Pfam" id="PF03478">
    <property type="entry name" value="Beta-prop_KIB1-4"/>
    <property type="match status" value="1"/>
</dbReference>
<name>A0AAV1D4A7_OLDCO</name>
<dbReference type="EMBL" id="OX459121">
    <property type="protein sequence ID" value="CAI9102186.1"/>
    <property type="molecule type" value="Genomic_DNA"/>
</dbReference>
<accession>A0AAV1D4A7</accession>
<evidence type="ECO:0000313" key="3">
    <source>
        <dbReference type="Proteomes" id="UP001161247"/>
    </source>
</evidence>
<dbReference type="PANTHER" id="PTHR40891:SF1">
    <property type="entry name" value="DUF295 DOMAIN-CONTAINING PROTEIN"/>
    <property type="match status" value="1"/>
</dbReference>
<dbReference type="AlphaFoldDB" id="A0AAV1D4A7"/>
<organism evidence="2 3">
    <name type="scientific">Oldenlandia corymbosa var. corymbosa</name>
    <dbReference type="NCBI Taxonomy" id="529605"/>
    <lineage>
        <taxon>Eukaryota</taxon>
        <taxon>Viridiplantae</taxon>
        <taxon>Streptophyta</taxon>
        <taxon>Embryophyta</taxon>
        <taxon>Tracheophyta</taxon>
        <taxon>Spermatophyta</taxon>
        <taxon>Magnoliopsida</taxon>
        <taxon>eudicotyledons</taxon>
        <taxon>Gunneridae</taxon>
        <taxon>Pentapetalae</taxon>
        <taxon>asterids</taxon>
        <taxon>lamiids</taxon>
        <taxon>Gentianales</taxon>
        <taxon>Rubiaceae</taxon>
        <taxon>Rubioideae</taxon>
        <taxon>Spermacoceae</taxon>
        <taxon>Hedyotis-Oldenlandia complex</taxon>
        <taxon>Oldenlandia</taxon>
    </lineage>
</organism>
<proteinExistence type="predicted"/>
<sequence>MSSGGEVAEHVKSAAQDLPPAQSYPWLLISDGKQCEKHYFFSVTENQCYKREICWLRNQIIFCSSHGWIVSQDKDTKICYLSNPVSTQSLELPPCSKSIRRVFLSKSPGDPDCFIFIFGYDQGNIEFCKLGDQKFVEQNTTLGDRHLSELIVFKGKIYGLMSCFRCFALVTVDIVGSTLQIKPLIKDGLPFQIRCPLPPENNAYDTYMINSHDGEEVLFVFKIYSASLDYQVSEFKVFRLDFDNMISEELEDIGGERAIFVCHFYGMPCSRSEPGIKANSIYYVEGNDNRLYVHNLENKSRLLKLPCPIATHDAWLSWVMI</sequence>